<dbReference type="InterPro" id="IPR013538">
    <property type="entry name" value="ASHA1/2-like_C"/>
</dbReference>
<reference evidence="3 4" key="1">
    <citation type="submission" date="2020-10" db="EMBL/GenBank/DDBJ databases">
        <title>Ca. Dormibacterota MAGs.</title>
        <authorList>
            <person name="Montgomery K."/>
        </authorList>
    </citation>
    <scope>NUCLEOTIDE SEQUENCE [LARGE SCALE GENOMIC DNA]</scope>
    <source>
        <strain evidence="3">SC8811_S16_3</strain>
    </source>
</reference>
<evidence type="ECO:0000259" key="2">
    <source>
        <dbReference type="Pfam" id="PF08327"/>
    </source>
</evidence>
<dbReference type="RefSeq" id="WP_338180677.1">
    <property type="nucleotide sequence ID" value="NZ_JAEKNQ010000044.1"/>
</dbReference>
<protein>
    <submittedName>
        <fullName evidence="3">SRPBCC domain-containing protein</fullName>
    </submittedName>
</protein>
<dbReference type="AlphaFoldDB" id="A0A934KJI5"/>
<dbReference type="InterPro" id="IPR023393">
    <property type="entry name" value="START-like_dom_sf"/>
</dbReference>
<dbReference type="SUPFAM" id="SSF55961">
    <property type="entry name" value="Bet v1-like"/>
    <property type="match status" value="1"/>
</dbReference>
<comment type="similarity">
    <text evidence="1">Belongs to the AHA1 family.</text>
</comment>
<dbReference type="Proteomes" id="UP000620075">
    <property type="component" value="Unassembled WGS sequence"/>
</dbReference>
<evidence type="ECO:0000256" key="1">
    <source>
        <dbReference type="ARBA" id="ARBA00006817"/>
    </source>
</evidence>
<organism evidence="3 4">
    <name type="scientific">Candidatus Dormiibacter inghamiae</name>
    <dbReference type="NCBI Taxonomy" id="3127013"/>
    <lineage>
        <taxon>Bacteria</taxon>
        <taxon>Bacillati</taxon>
        <taxon>Candidatus Dormiibacterota</taxon>
        <taxon>Candidatus Dormibacteria</taxon>
        <taxon>Candidatus Dormibacterales</taxon>
        <taxon>Candidatus Dormibacteraceae</taxon>
        <taxon>Candidatus Dormiibacter</taxon>
    </lineage>
</organism>
<evidence type="ECO:0000313" key="3">
    <source>
        <dbReference type="EMBL" id="MBJ7603908.1"/>
    </source>
</evidence>
<dbReference type="Gene3D" id="3.30.530.20">
    <property type="match status" value="1"/>
</dbReference>
<dbReference type="EMBL" id="JAEKNQ010000044">
    <property type="protein sequence ID" value="MBJ7603908.1"/>
    <property type="molecule type" value="Genomic_DNA"/>
</dbReference>
<evidence type="ECO:0000313" key="4">
    <source>
        <dbReference type="Proteomes" id="UP000620075"/>
    </source>
</evidence>
<feature type="domain" description="Activator of Hsp90 ATPase homologue 1/2-like C-terminal" evidence="2">
    <location>
        <begin position="23"/>
        <end position="86"/>
    </location>
</feature>
<dbReference type="Pfam" id="PF08327">
    <property type="entry name" value="AHSA1"/>
    <property type="match status" value="1"/>
</dbReference>
<accession>A0A934KJI5</accession>
<name>A0A934KJI5_9BACT</name>
<gene>
    <name evidence="3" type="ORF">JF888_12050</name>
</gene>
<comment type="caution">
    <text evidence="3">The sequence shown here is derived from an EMBL/GenBank/DDBJ whole genome shotgun (WGS) entry which is preliminary data.</text>
</comment>
<proteinExistence type="inferred from homology"/>
<sequence length="92" mass="10373">MSASLEIDDDRDTLRFERTIAHAPERVWKAVTHPAQLAHWFLAAVACEPRVGAAMEFDFGGEQGLDVYPGEVLELDPPRVFAFAWAEDVLRF</sequence>